<dbReference type="PANTHER" id="PTHR30469">
    <property type="entry name" value="MULTIDRUG RESISTANCE PROTEIN MDTA"/>
    <property type="match status" value="1"/>
</dbReference>
<protein>
    <submittedName>
        <fullName evidence="7">Efflux transporter periplasmic adaptor subunit</fullName>
    </submittedName>
</protein>
<feature type="domain" description="Multidrug resistance protein MdtA-like barrel-sandwich hybrid" evidence="4">
    <location>
        <begin position="77"/>
        <end position="216"/>
    </location>
</feature>
<feature type="coiled-coil region" evidence="2">
    <location>
        <begin position="106"/>
        <end position="142"/>
    </location>
</feature>
<dbReference type="InterPro" id="IPR058637">
    <property type="entry name" value="YknX-like_C"/>
</dbReference>
<dbReference type="OrthoDB" id="10524at2"/>
<dbReference type="PANTHER" id="PTHR30469:SF15">
    <property type="entry name" value="HLYD FAMILY OF SECRETION PROTEINS"/>
    <property type="match status" value="1"/>
</dbReference>
<proteinExistence type="inferred from homology"/>
<feature type="signal peptide" evidence="3">
    <location>
        <begin position="1"/>
        <end position="30"/>
    </location>
</feature>
<dbReference type="GO" id="GO:1990281">
    <property type="term" value="C:efflux pump complex"/>
    <property type="evidence" value="ECO:0007669"/>
    <property type="project" value="TreeGrafter"/>
</dbReference>
<dbReference type="Proteomes" id="UP000235916">
    <property type="component" value="Unassembled WGS sequence"/>
</dbReference>
<dbReference type="Gene3D" id="2.40.420.20">
    <property type="match status" value="1"/>
</dbReference>
<dbReference type="InterPro" id="IPR058792">
    <property type="entry name" value="Beta-barrel_RND_2"/>
</dbReference>
<dbReference type="AlphaFoldDB" id="A0A2N8KWJ2"/>
<keyword evidence="2" id="KW-0175">Coiled coil</keyword>
<gene>
    <name evidence="7" type="ORF">C1O66_10060</name>
</gene>
<evidence type="ECO:0000256" key="2">
    <source>
        <dbReference type="SAM" id="Coils"/>
    </source>
</evidence>
<dbReference type="Gene3D" id="1.10.287.470">
    <property type="entry name" value="Helix hairpin bin"/>
    <property type="match status" value="1"/>
</dbReference>
<feature type="chain" id="PRO_5014931963" evidence="3">
    <location>
        <begin position="31"/>
        <end position="380"/>
    </location>
</feature>
<evidence type="ECO:0000256" key="3">
    <source>
        <dbReference type="SAM" id="SignalP"/>
    </source>
</evidence>
<feature type="domain" description="CusB-like beta-barrel" evidence="5">
    <location>
        <begin position="226"/>
        <end position="294"/>
    </location>
</feature>
<keyword evidence="3" id="KW-0732">Signal</keyword>
<organism evidence="7 8">
    <name type="scientific">Kinneretia aquatilis</name>
    <dbReference type="NCBI Taxonomy" id="2070761"/>
    <lineage>
        <taxon>Bacteria</taxon>
        <taxon>Pseudomonadati</taxon>
        <taxon>Pseudomonadota</taxon>
        <taxon>Betaproteobacteria</taxon>
        <taxon>Burkholderiales</taxon>
        <taxon>Sphaerotilaceae</taxon>
        <taxon>Roseateles</taxon>
    </lineage>
</organism>
<name>A0A2N8KWJ2_9BURK</name>
<evidence type="ECO:0000259" key="5">
    <source>
        <dbReference type="Pfam" id="PF25954"/>
    </source>
</evidence>
<evidence type="ECO:0000259" key="6">
    <source>
        <dbReference type="Pfam" id="PF25989"/>
    </source>
</evidence>
<dbReference type="EMBL" id="POSP01000003">
    <property type="protein sequence ID" value="PND37833.1"/>
    <property type="molecule type" value="Genomic_DNA"/>
</dbReference>
<comment type="caution">
    <text evidence="7">The sequence shown here is derived from an EMBL/GenBank/DDBJ whole genome shotgun (WGS) entry which is preliminary data.</text>
</comment>
<dbReference type="Gene3D" id="2.40.50.100">
    <property type="match status" value="1"/>
</dbReference>
<dbReference type="Pfam" id="PF25954">
    <property type="entry name" value="Beta-barrel_RND_2"/>
    <property type="match status" value="1"/>
</dbReference>
<dbReference type="Pfam" id="PF25917">
    <property type="entry name" value="BSH_RND"/>
    <property type="match status" value="1"/>
</dbReference>
<keyword evidence="8" id="KW-1185">Reference proteome</keyword>
<dbReference type="SUPFAM" id="SSF111369">
    <property type="entry name" value="HlyD-like secretion proteins"/>
    <property type="match status" value="1"/>
</dbReference>
<reference evidence="7 8" key="1">
    <citation type="submission" date="2018-01" db="EMBL/GenBank/DDBJ databases">
        <title>Draft genome sequence of Paucibacter aquatile CR182 isolated from freshwater of the Nakdong River.</title>
        <authorList>
            <person name="Choi A."/>
            <person name="Chung E.J."/>
        </authorList>
    </citation>
    <scope>NUCLEOTIDE SEQUENCE [LARGE SCALE GENOMIC DNA]</scope>
    <source>
        <strain evidence="7 8">CR182</strain>
    </source>
</reference>
<accession>A0A2N8KWJ2</accession>
<dbReference type="GO" id="GO:0015562">
    <property type="term" value="F:efflux transmembrane transporter activity"/>
    <property type="evidence" value="ECO:0007669"/>
    <property type="project" value="TreeGrafter"/>
</dbReference>
<evidence type="ECO:0000256" key="1">
    <source>
        <dbReference type="ARBA" id="ARBA00009477"/>
    </source>
</evidence>
<dbReference type="Pfam" id="PF25989">
    <property type="entry name" value="YknX_C"/>
    <property type="match status" value="1"/>
</dbReference>
<dbReference type="InterPro" id="IPR006143">
    <property type="entry name" value="RND_pump_MFP"/>
</dbReference>
<dbReference type="InterPro" id="IPR058625">
    <property type="entry name" value="MdtA-like_BSH"/>
</dbReference>
<dbReference type="Gene3D" id="2.40.30.170">
    <property type="match status" value="1"/>
</dbReference>
<feature type="domain" description="YknX-like C-terminal permuted SH3-like" evidence="6">
    <location>
        <begin position="301"/>
        <end position="370"/>
    </location>
</feature>
<evidence type="ECO:0000313" key="8">
    <source>
        <dbReference type="Proteomes" id="UP000235916"/>
    </source>
</evidence>
<dbReference type="NCBIfam" id="TIGR01730">
    <property type="entry name" value="RND_mfp"/>
    <property type="match status" value="1"/>
</dbReference>
<dbReference type="RefSeq" id="WP_102767752.1">
    <property type="nucleotide sequence ID" value="NZ_POSP01000003.1"/>
</dbReference>
<comment type="similarity">
    <text evidence="1">Belongs to the membrane fusion protein (MFP) (TC 8.A.1) family.</text>
</comment>
<evidence type="ECO:0000313" key="7">
    <source>
        <dbReference type="EMBL" id="PND37833.1"/>
    </source>
</evidence>
<evidence type="ECO:0000259" key="4">
    <source>
        <dbReference type="Pfam" id="PF25917"/>
    </source>
</evidence>
<sequence>MNRSISTFSAAPVLGLLLSLNLLQSMPALAADASASASPSTKSRPALTVQLTQASSAEWEQTLSAHGSVTAWQEAIIGAEIAGLRLADVKVQVGDRVKRGQLLAQLSDATVRAELAQSRAAAAEAQALLQSAQGDAERARALQAGGSGALSAQQLAQYLTAEQTAKARLDSAQARVASDELRLAQTRITAPDEGIISARLATVGGVVQPGQELFHLIRQGRLEWRAELPAADLARVRPGLPVQLAAADGSKVPGKVRVVAPTVDAQTRMGLVYVDLSGPGAALLRAGSFARGEIQLGRGQALSLPQSAVQLRDGNSYVFRVGKDQKVQQIKVSTGRRNGDRVELLGGLEPGAAVVQSGVSFLSDGDSVRVVAASAPAVKP</sequence>